<reference evidence="1" key="1">
    <citation type="submission" date="2020-03" db="EMBL/GenBank/DDBJ databases">
        <title>The deep terrestrial virosphere.</title>
        <authorList>
            <person name="Holmfeldt K."/>
            <person name="Nilsson E."/>
            <person name="Simone D."/>
            <person name="Lopez-Fernandez M."/>
            <person name="Wu X."/>
            <person name="de Brujin I."/>
            <person name="Lundin D."/>
            <person name="Andersson A."/>
            <person name="Bertilsson S."/>
            <person name="Dopson M."/>
        </authorList>
    </citation>
    <scope>NUCLEOTIDE SEQUENCE</scope>
    <source>
        <strain evidence="1">MM415A05286</strain>
    </source>
</reference>
<organism evidence="1">
    <name type="scientific">viral metagenome</name>
    <dbReference type="NCBI Taxonomy" id="1070528"/>
    <lineage>
        <taxon>unclassified sequences</taxon>
        <taxon>metagenomes</taxon>
        <taxon>organismal metagenomes</taxon>
    </lineage>
</organism>
<sequence length="77" mass="9358">MIFDQLSQICLQNINFIRKEIDLFEDIYKKSIKDTKKLAREVLYTLYAERDYERECSHLYRKIHHGTQADTQVISWC</sequence>
<protein>
    <submittedName>
        <fullName evidence="1">Uncharacterized protein</fullName>
    </submittedName>
</protein>
<accession>A0A6M3JGH1</accession>
<evidence type="ECO:0000313" key="1">
    <source>
        <dbReference type="EMBL" id="QJA68966.1"/>
    </source>
</evidence>
<gene>
    <name evidence="1" type="ORF">MM415A05286_0006</name>
</gene>
<dbReference type="EMBL" id="MT141665">
    <property type="protein sequence ID" value="QJA68966.1"/>
    <property type="molecule type" value="Genomic_DNA"/>
</dbReference>
<name>A0A6M3JGH1_9ZZZZ</name>
<proteinExistence type="predicted"/>
<dbReference type="AlphaFoldDB" id="A0A6M3JGH1"/>